<evidence type="ECO:0000256" key="5">
    <source>
        <dbReference type="ARBA" id="ARBA00023014"/>
    </source>
</evidence>
<evidence type="ECO:0000256" key="2">
    <source>
        <dbReference type="ARBA" id="ARBA00022723"/>
    </source>
</evidence>
<evidence type="ECO:0000256" key="4">
    <source>
        <dbReference type="ARBA" id="ARBA00023004"/>
    </source>
</evidence>
<evidence type="ECO:0000256" key="1">
    <source>
        <dbReference type="ARBA" id="ARBA00022485"/>
    </source>
</evidence>
<organism evidence="7 8">
    <name type="scientific">Cyclobacterium lianum</name>
    <dbReference type="NCBI Taxonomy" id="388280"/>
    <lineage>
        <taxon>Bacteria</taxon>
        <taxon>Pseudomonadati</taxon>
        <taxon>Bacteroidota</taxon>
        <taxon>Cytophagia</taxon>
        <taxon>Cytophagales</taxon>
        <taxon>Cyclobacteriaceae</taxon>
        <taxon>Cyclobacterium</taxon>
    </lineage>
</organism>
<evidence type="ECO:0000313" key="8">
    <source>
        <dbReference type="Proteomes" id="UP000184513"/>
    </source>
</evidence>
<keyword evidence="1" id="KW-0004">4Fe-4S</keyword>
<dbReference type="PANTHER" id="PTHR43498">
    <property type="entry name" value="FERREDOXIN:COB-COM HETERODISULFIDE REDUCTASE SUBUNIT A"/>
    <property type="match status" value="1"/>
</dbReference>
<protein>
    <submittedName>
        <fullName evidence="7">FAD dependent oxidoreductase</fullName>
    </submittedName>
</protein>
<dbReference type="PANTHER" id="PTHR43498:SF1">
    <property type="entry name" value="COB--COM HETERODISULFIDE REDUCTASE IRON-SULFUR SUBUNIT A"/>
    <property type="match status" value="1"/>
</dbReference>
<dbReference type="GO" id="GO:0051539">
    <property type="term" value="F:4 iron, 4 sulfur cluster binding"/>
    <property type="evidence" value="ECO:0007669"/>
    <property type="project" value="UniProtKB-KW"/>
</dbReference>
<dbReference type="Pfam" id="PF12831">
    <property type="entry name" value="FAD_oxidored"/>
    <property type="match status" value="1"/>
</dbReference>
<feature type="chain" id="PRO_5012116369" evidence="6">
    <location>
        <begin position="25"/>
        <end position="560"/>
    </location>
</feature>
<proteinExistence type="predicted"/>
<keyword evidence="2" id="KW-0479">Metal-binding</keyword>
<dbReference type="EMBL" id="FRCY01000008">
    <property type="protein sequence ID" value="SHN15878.1"/>
    <property type="molecule type" value="Genomic_DNA"/>
</dbReference>
<keyword evidence="4" id="KW-0408">Iron</keyword>
<dbReference type="InterPro" id="IPR036188">
    <property type="entry name" value="FAD/NAD-bd_sf"/>
</dbReference>
<feature type="signal peptide" evidence="6">
    <location>
        <begin position="1"/>
        <end position="24"/>
    </location>
</feature>
<keyword evidence="5" id="KW-0411">Iron-sulfur</keyword>
<keyword evidence="6" id="KW-0732">Signal</keyword>
<reference evidence="7 8" key="1">
    <citation type="submission" date="2016-11" db="EMBL/GenBank/DDBJ databases">
        <authorList>
            <person name="Jaros S."/>
            <person name="Januszkiewicz K."/>
            <person name="Wedrychowicz H."/>
        </authorList>
    </citation>
    <scope>NUCLEOTIDE SEQUENCE [LARGE SCALE GENOMIC DNA]</scope>
    <source>
        <strain evidence="7 8">CGMCC 1.6102</strain>
    </source>
</reference>
<keyword evidence="8" id="KW-1185">Reference proteome</keyword>
<accession>A0A1M7PGI2</accession>
<evidence type="ECO:0000313" key="7">
    <source>
        <dbReference type="EMBL" id="SHN15878.1"/>
    </source>
</evidence>
<dbReference type="GO" id="GO:0016491">
    <property type="term" value="F:oxidoreductase activity"/>
    <property type="evidence" value="ECO:0007669"/>
    <property type="project" value="UniProtKB-KW"/>
</dbReference>
<keyword evidence="3" id="KW-0560">Oxidoreductase</keyword>
<dbReference type="GO" id="GO:0046872">
    <property type="term" value="F:metal ion binding"/>
    <property type="evidence" value="ECO:0007669"/>
    <property type="project" value="UniProtKB-KW"/>
</dbReference>
<dbReference type="AlphaFoldDB" id="A0A1M7PGI2"/>
<sequence>MTDRLKIYVLPLLLMLCFMTCSPAEEQEEITDVVVYGGTSGAVTAAIQAKKMGKTVIMVSPDKHLGGLTSGGLGWTDTGKKEVIGGLSREFYQRVYNKYQEEDAWKWEDRADFGNQGQGTPAIDGEFRTMWIFEPHVAEEVYDEWVEEMEIEVLRDEWLDRENGVTVEDGKITAIRTLSGKEFKGKMFIDATYEGDLMAAAGVSYHVGREANSVYGEEWNGVQTGVYHHKHHFKVLDQPIDPYWVKGDPSSGLLPRISAEDPGVKGEGDNKVQAYCFRTCMSNHPDNQVPFPRPENYDSTQYELLVRIFDAGWREWFGKFDMIPNRKTDTNNHGPFSSDNIGMNYDYPEASYERRREIIKEHEDYQKGLLYFVANDPRVPKETQEEFQKWGLAKDEFTDNGNWPHQIYVREARRMIGKYVMTENELLQKKPTPESVGMGSYTIDSHNIQRYVDENGHVHNEGDIGVPLPQPYEIAFGSLVPKKEEIQNLVVPVAVSASHIAFGSIRMEPVFMILGQSAATAAVMSMEQGIPVQDLSYDDLKVKLREDGQVLTLDDRIASK</sequence>
<gene>
    <name evidence="7" type="ORF">SAMN04488057_108175</name>
</gene>
<dbReference type="SUPFAM" id="SSF51905">
    <property type="entry name" value="FAD/NAD(P)-binding domain"/>
    <property type="match status" value="1"/>
</dbReference>
<evidence type="ECO:0000256" key="6">
    <source>
        <dbReference type="SAM" id="SignalP"/>
    </source>
</evidence>
<dbReference type="OrthoDB" id="668499at2"/>
<dbReference type="Gene3D" id="3.50.50.60">
    <property type="entry name" value="FAD/NAD(P)-binding domain"/>
    <property type="match status" value="1"/>
</dbReference>
<dbReference type="STRING" id="388280.SAMN04488057_108175"/>
<dbReference type="Proteomes" id="UP000184513">
    <property type="component" value="Unassembled WGS sequence"/>
</dbReference>
<evidence type="ECO:0000256" key="3">
    <source>
        <dbReference type="ARBA" id="ARBA00023002"/>
    </source>
</evidence>
<name>A0A1M7PGI2_9BACT</name>
<dbReference type="InterPro" id="IPR039650">
    <property type="entry name" value="HdrA-like"/>
</dbReference>